<feature type="transmembrane region" description="Helical" evidence="8">
    <location>
        <begin position="386"/>
        <end position="407"/>
    </location>
</feature>
<evidence type="ECO:0000256" key="1">
    <source>
        <dbReference type="ARBA" id="ARBA00004651"/>
    </source>
</evidence>
<dbReference type="SUPFAM" id="SSF103473">
    <property type="entry name" value="MFS general substrate transporter"/>
    <property type="match status" value="1"/>
</dbReference>
<keyword evidence="4 8" id="KW-0812">Transmembrane</keyword>
<dbReference type="GO" id="GO:0015293">
    <property type="term" value="F:symporter activity"/>
    <property type="evidence" value="ECO:0007669"/>
    <property type="project" value="UniProtKB-KW"/>
</dbReference>
<dbReference type="STRING" id="1629334.Cva_00482"/>
<evidence type="ECO:0000313" key="11">
    <source>
        <dbReference type="Proteomes" id="UP000036771"/>
    </source>
</evidence>
<evidence type="ECO:0000256" key="4">
    <source>
        <dbReference type="ARBA" id="ARBA00022692"/>
    </source>
</evidence>
<keyword evidence="7 8" id="KW-0472">Membrane</keyword>
<dbReference type="InterPro" id="IPR051084">
    <property type="entry name" value="H+-coupled_symporters"/>
</dbReference>
<dbReference type="Gene3D" id="1.20.1250.20">
    <property type="entry name" value="MFS general substrate transporter like domains"/>
    <property type="match status" value="2"/>
</dbReference>
<feature type="transmembrane region" description="Helical" evidence="8">
    <location>
        <begin position="43"/>
        <end position="66"/>
    </location>
</feature>
<dbReference type="PANTHER" id="PTHR43528">
    <property type="entry name" value="ALPHA-KETOGLUTARATE PERMEASE"/>
    <property type="match status" value="1"/>
</dbReference>
<feature type="transmembrane region" description="Helical" evidence="8">
    <location>
        <begin position="359"/>
        <end position="380"/>
    </location>
</feature>
<dbReference type="InterPro" id="IPR036259">
    <property type="entry name" value="MFS_trans_sf"/>
</dbReference>
<organism evidence="10 11">
    <name type="scientific">Caedimonas varicaedens</name>
    <dbReference type="NCBI Taxonomy" id="1629334"/>
    <lineage>
        <taxon>Bacteria</taxon>
        <taxon>Pseudomonadati</taxon>
        <taxon>Pseudomonadota</taxon>
        <taxon>Alphaproteobacteria</taxon>
        <taxon>Holosporales</taxon>
        <taxon>Caedimonadaceae</taxon>
        <taxon>Caedimonas</taxon>
    </lineage>
</organism>
<feature type="transmembrane region" description="Helical" evidence="8">
    <location>
        <begin position="143"/>
        <end position="171"/>
    </location>
</feature>
<evidence type="ECO:0000259" key="9">
    <source>
        <dbReference type="PROSITE" id="PS50850"/>
    </source>
</evidence>
<dbReference type="OrthoDB" id="9783227at2"/>
<keyword evidence="11" id="KW-1185">Reference proteome</keyword>
<evidence type="ECO:0000256" key="5">
    <source>
        <dbReference type="ARBA" id="ARBA00022847"/>
    </source>
</evidence>
<protein>
    <submittedName>
        <fullName evidence="10">Proline/betaine transporter</fullName>
    </submittedName>
</protein>
<evidence type="ECO:0000256" key="7">
    <source>
        <dbReference type="ARBA" id="ARBA00023136"/>
    </source>
</evidence>
<dbReference type="InterPro" id="IPR020846">
    <property type="entry name" value="MFS_dom"/>
</dbReference>
<feature type="transmembrane region" description="Helical" evidence="8">
    <location>
        <begin position="261"/>
        <end position="282"/>
    </location>
</feature>
<evidence type="ECO:0000256" key="6">
    <source>
        <dbReference type="ARBA" id="ARBA00022989"/>
    </source>
</evidence>
<feature type="transmembrane region" description="Helical" evidence="8">
    <location>
        <begin position="294"/>
        <end position="313"/>
    </location>
</feature>
<dbReference type="EMBL" id="BBVC01000019">
    <property type="protein sequence ID" value="GAO97842.1"/>
    <property type="molecule type" value="Genomic_DNA"/>
</dbReference>
<feature type="transmembrane region" description="Helical" evidence="8">
    <location>
        <begin position="103"/>
        <end position="122"/>
    </location>
</feature>
<dbReference type="GO" id="GO:0005886">
    <property type="term" value="C:plasma membrane"/>
    <property type="evidence" value="ECO:0007669"/>
    <property type="project" value="UniProtKB-SubCell"/>
</dbReference>
<dbReference type="Pfam" id="PF00083">
    <property type="entry name" value="Sugar_tr"/>
    <property type="match status" value="1"/>
</dbReference>
<feature type="domain" description="Major facilitator superfamily (MFS) profile" evidence="9">
    <location>
        <begin position="7"/>
        <end position="412"/>
    </location>
</feature>
<feature type="transmembrane region" description="Helical" evidence="8">
    <location>
        <begin position="78"/>
        <end position="97"/>
    </location>
</feature>
<proteinExistence type="predicted"/>
<evidence type="ECO:0000313" key="10">
    <source>
        <dbReference type="EMBL" id="GAO97842.1"/>
    </source>
</evidence>
<comment type="caution">
    <text evidence="10">The sequence shown here is derived from an EMBL/GenBank/DDBJ whole genome shotgun (WGS) entry which is preliminary data.</text>
</comment>
<gene>
    <name evidence="10" type="primary">proP_6</name>
    <name evidence="10" type="ORF">Cva_00482</name>
</gene>
<evidence type="ECO:0000256" key="8">
    <source>
        <dbReference type="SAM" id="Phobius"/>
    </source>
</evidence>
<dbReference type="PROSITE" id="PS50850">
    <property type="entry name" value="MFS"/>
    <property type="match status" value="1"/>
</dbReference>
<keyword evidence="5" id="KW-0769">Symport</keyword>
<dbReference type="PANTHER" id="PTHR43528:SF1">
    <property type="entry name" value="ALPHA-KETOGLUTARATE PERMEASE"/>
    <property type="match status" value="1"/>
</dbReference>
<dbReference type="Proteomes" id="UP000036771">
    <property type="component" value="Unassembled WGS sequence"/>
</dbReference>
<keyword evidence="2" id="KW-0813">Transport</keyword>
<evidence type="ECO:0000256" key="3">
    <source>
        <dbReference type="ARBA" id="ARBA00022475"/>
    </source>
</evidence>
<dbReference type="InterPro" id="IPR005828">
    <property type="entry name" value="MFS_sugar_transport-like"/>
</dbReference>
<feature type="transmembrane region" description="Helical" evidence="8">
    <location>
        <begin position="319"/>
        <end position="347"/>
    </location>
</feature>
<name>A0A0K8MBJ8_9PROT</name>
<accession>A0A0K8MBJ8</accession>
<feature type="transmembrane region" description="Helical" evidence="8">
    <location>
        <begin position="177"/>
        <end position="194"/>
    </location>
</feature>
<feature type="transmembrane region" description="Helical" evidence="8">
    <location>
        <begin position="228"/>
        <end position="249"/>
    </location>
</feature>
<keyword evidence="6 8" id="KW-1133">Transmembrane helix</keyword>
<dbReference type="InterPro" id="IPR011701">
    <property type="entry name" value="MFS"/>
</dbReference>
<dbReference type="Pfam" id="PF07690">
    <property type="entry name" value="MFS_1"/>
    <property type="match status" value="1"/>
</dbReference>
<sequence length="425" mass="45937">MKERYKAIFAAMIGNALEYYDVMLYGFFATMLAPLFFPTGNQATSVIASLGTFAAGFVMRPLGGIIFGHLGDRFGRRYALVLTIFLVTIPTLTIGLLPTYAEIGIAAPVILVICRLLQGLCVGGEYSGASIFVIEYSKKGREAFAGSTLCASGFFGGVLGTFAGFFCTLSFMPSWGWRIPFLLGTLIGLVGYYLRSRVNESPAFISHKNEEIARVPLLKVLQKRKKNLFCTMGVGATSLIPFYMASVYMGYLLSTKLHIPISQIMLINVGLNIFVMILLPLMGMVADKFGKKNVMLLTALISFLIAYPLFFLLEKDLSLLNVIFVQIVLGIITAGFGAPSTALLATFFPVHERYSGVGFGYALGGALLGGTTPLIVASLSNILDSALAPASYLMFSALLGIICVTLGQREVSSVPPLKRGEFQHT</sequence>
<keyword evidence="3" id="KW-1003">Cell membrane</keyword>
<evidence type="ECO:0000256" key="2">
    <source>
        <dbReference type="ARBA" id="ARBA00022448"/>
    </source>
</evidence>
<dbReference type="AlphaFoldDB" id="A0A0K8MBJ8"/>
<comment type="subcellular location">
    <subcellularLocation>
        <location evidence="1">Cell membrane</location>
        <topology evidence="1">Multi-pass membrane protein</topology>
    </subcellularLocation>
</comment>
<reference evidence="10 11" key="1">
    <citation type="submission" date="2015-03" db="EMBL/GenBank/DDBJ databases">
        <title>Caedibacter varicaedens, whole genome shotgun sequence.</title>
        <authorList>
            <person name="Suzuki H."/>
            <person name="Dapper A.L."/>
            <person name="Gibson A.K."/>
            <person name="Jackson C."/>
            <person name="Lee H."/>
            <person name="Pejaver V.R."/>
            <person name="Doak T."/>
            <person name="Lynch M."/>
        </authorList>
    </citation>
    <scope>NUCLEOTIDE SEQUENCE [LARGE SCALE GENOMIC DNA]</scope>
</reference>